<comment type="subcellular location">
    <subcellularLocation>
        <location evidence="1">Cell membrane</location>
        <topology evidence="1">Multi-pass membrane protein</topology>
    </subcellularLocation>
</comment>
<dbReference type="STRING" id="1318466.BN85409680"/>
<gene>
    <name evidence="9" type="ORF">BN85409680</name>
</gene>
<evidence type="ECO:0000313" key="9">
    <source>
        <dbReference type="EMBL" id="CCV64545.1"/>
    </source>
</evidence>
<evidence type="ECO:0000256" key="2">
    <source>
        <dbReference type="ARBA" id="ARBA00009773"/>
    </source>
</evidence>
<dbReference type="PANTHER" id="PTHR21716">
    <property type="entry name" value="TRANSMEMBRANE PROTEIN"/>
    <property type="match status" value="1"/>
</dbReference>
<keyword evidence="6 8" id="KW-1133">Transmembrane helix</keyword>
<dbReference type="InterPro" id="IPR002549">
    <property type="entry name" value="AI-2E-like"/>
</dbReference>
<dbReference type="Proteomes" id="UP000032740">
    <property type="component" value="Chromosome"/>
</dbReference>
<evidence type="ECO:0000256" key="7">
    <source>
        <dbReference type="ARBA" id="ARBA00023136"/>
    </source>
</evidence>
<protein>
    <recommendedName>
        <fullName evidence="11">Permease</fullName>
    </recommendedName>
</protein>
<evidence type="ECO:0000313" key="10">
    <source>
        <dbReference type="Proteomes" id="UP000032740"/>
    </source>
</evidence>
<evidence type="ECO:0000256" key="8">
    <source>
        <dbReference type="SAM" id="Phobius"/>
    </source>
</evidence>
<evidence type="ECO:0000256" key="1">
    <source>
        <dbReference type="ARBA" id="ARBA00004651"/>
    </source>
</evidence>
<dbReference type="GO" id="GO:0055085">
    <property type="term" value="P:transmembrane transport"/>
    <property type="evidence" value="ECO:0007669"/>
    <property type="project" value="TreeGrafter"/>
</dbReference>
<keyword evidence="3" id="KW-0813">Transport</keyword>
<feature type="transmembrane region" description="Helical" evidence="8">
    <location>
        <begin position="261"/>
        <end position="286"/>
    </location>
</feature>
<dbReference type="OrthoDB" id="9793390at2"/>
<evidence type="ECO:0000256" key="3">
    <source>
        <dbReference type="ARBA" id="ARBA00022448"/>
    </source>
</evidence>
<evidence type="ECO:0008006" key="11">
    <source>
        <dbReference type="Google" id="ProtNLM"/>
    </source>
</evidence>
<keyword evidence="10" id="KW-1185">Reference proteome</keyword>
<keyword evidence="5 8" id="KW-0812">Transmembrane</keyword>
<feature type="transmembrane region" description="Helical" evidence="8">
    <location>
        <begin position="33"/>
        <end position="54"/>
    </location>
</feature>
<evidence type="ECO:0000256" key="4">
    <source>
        <dbReference type="ARBA" id="ARBA00022475"/>
    </source>
</evidence>
<feature type="transmembrane region" description="Helical" evidence="8">
    <location>
        <begin position="232"/>
        <end position="254"/>
    </location>
</feature>
<feature type="transmembrane region" description="Helical" evidence="8">
    <location>
        <begin position="306"/>
        <end position="339"/>
    </location>
</feature>
<dbReference type="RefSeq" id="WP_026660506.1">
    <property type="nucleotide sequence ID" value="NC_022538.1"/>
</dbReference>
<proteinExistence type="inferred from homology"/>
<keyword evidence="4" id="KW-1003">Cell membrane</keyword>
<feature type="transmembrane region" description="Helical" evidence="8">
    <location>
        <begin position="206"/>
        <end position="226"/>
    </location>
</feature>
<dbReference type="GO" id="GO:0005886">
    <property type="term" value="C:plasma membrane"/>
    <property type="evidence" value="ECO:0007669"/>
    <property type="project" value="UniProtKB-SubCell"/>
</dbReference>
<comment type="similarity">
    <text evidence="2">Belongs to the autoinducer-2 exporter (AI-2E) (TC 2.A.86) family.</text>
</comment>
<feature type="transmembrane region" description="Helical" evidence="8">
    <location>
        <begin position="7"/>
        <end position="27"/>
    </location>
</feature>
<feature type="transmembrane region" description="Helical" evidence="8">
    <location>
        <begin position="66"/>
        <end position="87"/>
    </location>
</feature>
<keyword evidence="7 8" id="KW-0472">Membrane</keyword>
<dbReference type="KEGG" id="apal:BN85409680"/>
<feature type="transmembrane region" description="Helical" evidence="8">
    <location>
        <begin position="148"/>
        <end position="169"/>
    </location>
</feature>
<evidence type="ECO:0000256" key="5">
    <source>
        <dbReference type="ARBA" id="ARBA00022692"/>
    </source>
</evidence>
<dbReference type="HOGENOM" id="CLU_768642_0_0_14"/>
<dbReference type="EMBL" id="FO681347">
    <property type="protein sequence ID" value="CCV64545.1"/>
    <property type="molecule type" value="Genomic_DNA"/>
</dbReference>
<name>U4KQF0_ALTPJ</name>
<dbReference type="PANTHER" id="PTHR21716:SF53">
    <property type="entry name" value="PERMEASE PERM-RELATED"/>
    <property type="match status" value="1"/>
</dbReference>
<dbReference type="Pfam" id="PF01594">
    <property type="entry name" value="AI-2E_transport"/>
    <property type="match status" value="1"/>
</dbReference>
<organism evidence="9 10">
    <name type="scientific">Alteracholeplasma palmae (strain ATCC 49389 / J233)</name>
    <name type="common">Acholeplasma palmae</name>
    <dbReference type="NCBI Taxonomy" id="1318466"/>
    <lineage>
        <taxon>Bacteria</taxon>
        <taxon>Bacillati</taxon>
        <taxon>Mycoplasmatota</taxon>
        <taxon>Mollicutes</taxon>
        <taxon>Acholeplasmatales</taxon>
        <taxon>Acholeplasmataceae</taxon>
        <taxon>Acholeplasma</taxon>
    </lineage>
</organism>
<accession>U4KQF0</accession>
<dbReference type="AlphaFoldDB" id="U4KQF0"/>
<evidence type="ECO:0000256" key="6">
    <source>
        <dbReference type="ARBA" id="ARBA00022989"/>
    </source>
</evidence>
<sequence>MINKKLINILVLLAIIYVAILLIPYAFPVAKRILIALLPLIFAFILAFVLNPAVNFLERFKVHRGLAIVILYSTVIIGITLIVIYIIKPAVPNLTNLSNGVRNIITEIGQLFNINTDEFSNYVVEFVDKVVARINNLFTATNGTVEEVAQIFIGAIVMVIVGITFLFNFNKIKQKVTEHLKEKNEHTYQYVKTLSTELNNYVRVEIIIAGIQFLEYTTLFLILSIFNHALLPYALIVGITASVLSLIPYFGGYLSITFSGIVIMGVAHAAIPILGLIIFMLIFPQLDGYVINPKIYKKQLKINPVISIAFVLVGSAVFGIYGTILSLPVLVITVITYRYYHEPIKSKLKQMKDSI</sequence>
<reference evidence="9 10" key="1">
    <citation type="journal article" date="2013" name="J. Mol. Microbiol. Biotechnol.">
        <title>Analysis of the Complete Genomes of Acholeplasma brassicae , A. palmae and A. laidlawii and Their Comparison to the Obligate Parasites from ' Candidatus Phytoplasma'.</title>
        <authorList>
            <person name="Kube M."/>
            <person name="Siewert C."/>
            <person name="Migdoll A.M."/>
            <person name="Duduk B."/>
            <person name="Holz S."/>
            <person name="Rabus R."/>
            <person name="Seemuller E."/>
            <person name="Mitrovic J."/>
            <person name="Muller I."/>
            <person name="Buttner C."/>
            <person name="Reinhardt R."/>
        </authorList>
    </citation>
    <scope>NUCLEOTIDE SEQUENCE [LARGE SCALE GENOMIC DNA]</scope>
    <source>
        <strain evidence="9 10">J233</strain>
    </source>
</reference>